<evidence type="ECO:0000313" key="1">
    <source>
        <dbReference type="EMBL" id="QIC69837.1"/>
    </source>
</evidence>
<name>A0A6C0Y0V4_9GAMM</name>
<dbReference type="AlphaFoldDB" id="A0A6C0Y0V4"/>
<accession>A0A6C0Y0V4</accession>
<sequence>MIHYHKTQLGIDALQQRQLQLNARQRRLLVLIGTEDFEQLGDQFKQRIATPELIEQLLEMGLISSAATEPTEAEILVPAQAEPQSEAASTLRSEIKTTLNTPVPKLVEKWVEHIIAPSSAAKVAEAEPAAIAPEIPVLEIEVPPEVEPEPEPLVALSFEDTKQLMASLLQRYCGLMAKQLILRIQAAPDIRSLKLCQMQWITELQESRLPPKELNHALQQINFSLQSLQSA</sequence>
<reference evidence="1 2" key="1">
    <citation type="submission" date="2019-09" db="EMBL/GenBank/DDBJ databases">
        <title>Non-baumannii Acinetobacter spp. carrying blaNDM-1 isolated in China.</title>
        <authorList>
            <person name="Cui C."/>
            <person name="Chen C."/>
            <person name="Sun J."/>
            <person name="Liu Y."/>
        </authorList>
    </citation>
    <scope>NUCLEOTIDE SEQUENCE [LARGE SCALE GENOMIC DNA]</scope>
    <source>
        <strain evidence="1 2">B18</strain>
    </source>
</reference>
<dbReference type="Proteomes" id="UP000503440">
    <property type="component" value="Chromosome"/>
</dbReference>
<gene>
    <name evidence="1" type="ORF">FSC09_05200</name>
</gene>
<evidence type="ECO:0000313" key="2">
    <source>
        <dbReference type="Proteomes" id="UP000503440"/>
    </source>
</evidence>
<organism evidence="1 2">
    <name type="scientific">Acinetobacter indicus</name>
    <dbReference type="NCBI Taxonomy" id="756892"/>
    <lineage>
        <taxon>Bacteria</taxon>
        <taxon>Pseudomonadati</taxon>
        <taxon>Pseudomonadota</taxon>
        <taxon>Gammaproteobacteria</taxon>
        <taxon>Moraxellales</taxon>
        <taxon>Moraxellaceae</taxon>
        <taxon>Acinetobacter</taxon>
    </lineage>
</organism>
<dbReference type="RefSeq" id="WP_104487587.1">
    <property type="nucleotide sequence ID" value="NZ_CP044455.1"/>
</dbReference>
<proteinExistence type="predicted"/>
<dbReference type="EMBL" id="CP044455">
    <property type="protein sequence ID" value="QIC69837.1"/>
    <property type="molecule type" value="Genomic_DNA"/>
</dbReference>
<protein>
    <submittedName>
        <fullName evidence="1">Uncharacterized protein</fullName>
    </submittedName>
</protein>